<evidence type="ECO:0000259" key="5">
    <source>
        <dbReference type="Pfam" id="PF14833"/>
    </source>
</evidence>
<name>A0A5E5A2V7_9BURK</name>
<feature type="domain" description="6-phosphogluconate dehydrogenase NADP-binding" evidence="4">
    <location>
        <begin position="7"/>
        <end position="162"/>
    </location>
</feature>
<dbReference type="AlphaFoldDB" id="A0A5E5A2V7"/>
<dbReference type="Gene3D" id="1.10.1040.10">
    <property type="entry name" value="N-(1-d-carboxylethyl)-l-norvaline Dehydrogenase, domain 2"/>
    <property type="match status" value="1"/>
</dbReference>
<dbReference type="InterPro" id="IPR008927">
    <property type="entry name" value="6-PGluconate_DH-like_C_sf"/>
</dbReference>
<dbReference type="InterPro" id="IPR015815">
    <property type="entry name" value="HIBADH-related"/>
</dbReference>
<dbReference type="PANTHER" id="PTHR43580">
    <property type="entry name" value="OXIDOREDUCTASE GLYR1-RELATED"/>
    <property type="match status" value="1"/>
</dbReference>
<dbReference type="GO" id="GO:0016054">
    <property type="term" value="P:organic acid catabolic process"/>
    <property type="evidence" value="ECO:0007669"/>
    <property type="project" value="UniProtKB-ARBA"/>
</dbReference>
<organism evidence="6 7">
    <name type="scientific">Pandoraea anapnoica</name>
    <dbReference type="NCBI Taxonomy" id="2508301"/>
    <lineage>
        <taxon>Bacteria</taxon>
        <taxon>Pseudomonadati</taxon>
        <taxon>Pseudomonadota</taxon>
        <taxon>Betaproteobacteria</taxon>
        <taxon>Burkholderiales</taxon>
        <taxon>Burkholderiaceae</taxon>
        <taxon>Pandoraea</taxon>
    </lineage>
</organism>
<keyword evidence="2" id="KW-0520">NAD</keyword>
<dbReference type="Gene3D" id="3.40.50.720">
    <property type="entry name" value="NAD(P)-binding Rossmann-like Domain"/>
    <property type="match status" value="1"/>
</dbReference>
<keyword evidence="7" id="KW-1185">Reference proteome</keyword>
<evidence type="ECO:0000313" key="6">
    <source>
        <dbReference type="EMBL" id="VVE66823.1"/>
    </source>
</evidence>
<dbReference type="Pfam" id="PF14833">
    <property type="entry name" value="NAD_binding_11"/>
    <property type="match status" value="1"/>
</dbReference>
<dbReference type="InterPro" id="IPR013328">
    <property type="entry name" value="6PGD_dom2"/>
</dbReference>
<dbReference type="GO" id="GO:0050661">
    <property type="term" value="F:NADP binding"/>
    <property type="evidence" value="ECO:0007669"/>
    <property type="project" value="InterPro"/>
</dbReference>
<evidence type="ECO:0000256" key="3">
    <source>
        <dbReference type="PIRSR" id="PIRSR000103-1"/>
    </source>
</evidence>
<dbReference type="OrthoDB" id="8891374at2"/>
<keyword evidence="1" id="KW-0560">Oxidoreductase</keyword>
<dbReference type="SUPFAM" id="SSF51735">
    <property type="entry name" value="NAD(P)-binding Rossmann-fold domains"/>
    <property type="match status" value="1"/>
</dbReference>
<dbReference type="InterPro" id="IPR029154">
    <property type="entry name" value="HIBADH-like_NADP-bd"/>
</dbReference>
<protein>
    <submittedName>
        <fullName evidence="6">2-hydroxy-3-oxopropionate reductase</fullName>
    </submittedName>
</protein>
<dbReference type="PROSITE" id="PS00895">
    <property type="entry name" value="3_HYDROXYISOBUT_DH"/>
    <property type="match status" value="1"/>
</dbReference>
<evidence type="ECO:0000313" key="7">
    <source>
        <dbReference type="Proteomes" id="UP000383122"/>
    </source>
</evidence>
<dbReference type="EMBL" id="CABPSP010000006">
    <property type="protein sequence ID" value="VVE66823.1"/>
    <property type="molecule type" value="Genomic_DNA"/>
</dbReference>
<dbReference type="SUPFAM" id="SSF48179">
    <property type="entry name" value="6-phosphogluconate dehydrogenase C-terminal domain-like"/>
    <property type="match status" value="1"/>
</dbReference>
<dbReference type="InterPro" id="IPR036291">
    <property type="entry name" value="NAD(P)-bd_dom_sf"/>
</dbReference>
<proteinExistence type="predicted"/>
<dbReference type="GO" id="GO:0016491">
    <property type="term" value="F:oxidoreductase activity"/>
    <property type="evidence" value="ECO:0007669"/>
    <property type="project" value="UniProtKB-KW"/>
</dbReference>
<feature type="domain" description="3-hydroxyisobutyrate dehydrogenase-like NAD-binding" evidence="5">
    <location>
        <begin position="173"/>
        <end position="287"/>
    </location>
</feature>
<evidence type="ECO:0000256" key="2">
    <source>
        <dbReference type="ARBA" id="ARBA00023027"/>
    </source>
</evidence>
<dbReference type="InterPro" id="IPR051265">
    <property type="entry name" value="HIBADH-related_NP60_sf"/>
</dbReference>
<dbReference type="InterPro" id="IPR002204">
    <property type="entry name" value="3-OH-isobutyrate_DH-rel_CS"/>
</dbReference>
<dbReference type="Pfam" id="PF03446">
    <property type="entry name" value="NAD_binding_2"/>
    <property type="match status" value="1"/>
</dbReference>
<evidence type="ECO:0000256" key="1">
    <source>
        <dbReference type="ARBA" id="ARBA00023002"/>
    </source>
</evidence>
<sequence length="295" mass="31148">MTDTAPIGFIGLGTMGEPMALNLFKTGAPLIVWNRSPEKCERLAEAGAEVAPDANDVFARCATVMLMLMDGKAIDAVLARGTPTFATRVEGHIIVNLSTVEPEYSQALGDDIRAAGGRFVEAPVSGSRIPAEKGELVAMLSGAPEDIDAIGERLKPMCRQHFACGPVPGALRMKLAVNTFLITMVTGLAEAARFAGAHGLDMRRFAEILDAGPMSSAVSRVKIGKLRDNDLAKQASITDVLKNSDLVLNAAGLAGVTMPLMQVCRALYAQTESMGFGEQDMVAVVKAIESAPPMF</sequence>
<dbReference type="GO" id="GO:0051287">
    <property type="term" value="F:NAD binding"/>
    <property type="evidence" value="ECO:0007669"/>
    <property type="project" value="InterPro"/>
</dbReference>
<accession>A0A5E5A2V7</accession>
<dbReference type="PIRSF" id="PIRSF000103">
    <property type="entry name" value="HIBADH"/>
    <property type="match status" value="1"/>
</dbReference>
<dbReference type="InterPro" id="IPR006115">
    <property type="entry name" value="6PGDH_NADP-bd"/>
</dbReference>
<reference evidence="6 7" key="1">
    <citation type="submission" date="2019-08" db="EMBL/GenBank/DDBJ databases">
        <authorList>
            <person name="Peeters C."/>
        </authorList>
    </citation>
    <scope>NUCLEOTIDE SEQUENCE [LARGE SCALE GENOMIC DNA]</scope>
    <source>
        <strain evidence="6 7">LMG 31117</strain>
    </source>
</reference>
<dbReference type="RefSeq" id="WP_150738376.1">
    <property type="nucleotide sequence ID" value="NZ_CABPSP010000006.1"/>
</dbReference>
<dbReference type="PANTHER" id="PTHR43580:SF2">
    <property type="entry name" value="CYTOKINE-LIKE NUCLEAR FACTOR N-PAC"/>
    <property type="match status" value="1"/>
</dbReference>
<gene>
    <name evidence="6" type="ORF">PAN31117_02400</name>
</gene>
<dbReference type="Proteomes" id="UP000383122">
    <property type="component" value="Unassembled WGS sequence"/>
</dbReference>
<evidence type="ECO:0000259" key="4">
    <source>
        <dbReference type="Pfam" id="PF03446"/>
    </source>
</evidence>
<feature type="active site" evidence="3">
    <location>
        <position position="174"/>
    </location>
</feature>